<protein>
    <submittedName>
        <fullName evidence="2">Uncharacterized protein</fullName>
    </submittedName>
</protein>
<feature type="region of interest" description="Disordered" evidence="1">
    <location>
        <begin position="40"/>
        <end position="107"/>
    </location>
</feature>
<accession>A0A3L6EPB3</accession>
<organism evidence="2">
    <name type="scientific">Zea mays</name>
    <name type="common">Maize</name>
    <dbReference type="NCBI Taxonomy" id="4577"/>
    <lineage>
        <taxon>Eukaryota</taxon>
        <taxon>Viridiplantae</taxon>
        <taxon>Streptophyta</taxon>
        <taxon>Embryophyta</taxon>
        <taxon>Tracheophyta</taxon>
        <taxon>Spermatophyta</taxon>
        <taxon>Magnoliopsida</taxon>
        <taxon>Liliopsida</taxon>
        <taxon>Poales</taxon>
        <taxon>Poaceae</taxon>
        <taxon>PACMAD clade</taxon>
        <taxon>Panicoideae</taxon>
        <taxon>Andropogonodae</taxon>
        <taxon>Andropogoneae</taxon>
        <taxon>Tripsacinae</taxon>
        <taxon>Zea</taxon>
    </lineage>
</organism>
<reference evidence="2" key="1">
    <citation type="journal article" date="2018" name="Nat. Genet.">
        <title>Extensive intraspecific gene order and gene structural variations between Mo17 and other maize genomes.</title>
        <authorList>
            <person name="Sun S."/>
            <person name="Zhou Y."/>
            <person name="Chen J."/>
            <person name="Shi J."/>
            <person name="Zhao H."/>
            <person name="Zhao H."/>
            <person name="Song W."/>
            <person name="Zhang M."/>
            <person name="Cui Y."/>
            <person name="Dong X."/>
            <person name="Liu H."/>
            <person name="Ma X."/>
            <person name="Jiao Y."/>
            <person name="Wang B."/>
            <person name="Wei X."/>
            <person name="Stein J.C."/>
            <person name="Glaubitz J.C."/>
            <person name="Lu F."/>
            <person name="Yu G."/>
            <person name="Liang C."/>
            <person name="Fengler K."/>
            <person name="Li B."/>
            <person name="Rafalski A."/>
            <person name="Schnable P.S."/>
            <person name="Ware D.H."/>
            <person name="Buckler E.S."/>
            <person name="Lai J."/>
        </authorList>
    </citation>
    <scope>NUCLEOTIDE SEQUENCE [LARGE SCALE GENOMIC DNA]</scope>
    <source>
        <tissue evidence="2">Seedling</tissue>
    </source>
</reference>
<dbReference type="Proteomes" id="UP000251960">
    <property type="component" value="Chromosome 5"/>
</dbReference>
<dbReference type="AlphaFoldDB" id="A0A3L6EPB3"/>
<dbReference type="EMBL" id="NCVQ01000006">
    <property type="protein sequence ID" value="PWZ22413.1"/>
    <property type="molecule type" value="Genomic_DNA"/>
</dbReference>
<evidence type="ECO:0000256" key="1">
    <source>
        <dbReference type="SAM" id="MobiDB-lite"/>
    </source>
</evidence>
<comment type="caution">
    <text evidence="2">The sequence shown here is derived from an EMBL/GenBank/DDBJ whole genome shotgun (WGS) entry which is preliminary data.</text>
</comment>
<name>A0A3L6EPB3_MAIZE</name>
<gene>
    <name evidence="2" type="ORF">Zm00014a_004167</name>
</gene>
<sequence length="107" mass="11569">MIAKISSCAQDTCPFLYSLPQPAQASSDGYQAVRDTTPHVRCHLSPSPVAAPAELEGDRRIDGGRRGGIQAGAEGGAEARRRGRHQAAFPRLRGGRVPRPRRLEGRR</sequence>
<feature type="compositionally biased region" description="Basic and acidic residues" evidence="1">
    <location>
        <begin position="56"/>
        <end position="65"/>
    </location>
</feature>
<proteinExistence type="predicted"/>
<feature type="compositionally biased region" description="Gly residues" evidence="1">
    <location>
        <begin position="66"/>
        <end position="75"/>
    </location>
</feature>
<evidence type="ECO:0000313" key="2">
    <source>
        <dbReference type="EMBL" id="PWZ22413.1"/>
    </source>
</evidence>